<name>A0A450ZS61_9GAMM</name>
<gene>
    <name evidence="1" type="ORF">BECKTUN1418D_GA0071000_105020</name>
</gene>
<evidence type="ECO:0000313" key="1">
    <source>
        <dbReference type="EMBL" id="VFK56624.1"/>
    </source>
</evidence>
<dbReference type="EMBL" id="CAADFX010000050">
    <property type="protein sequence ID" value="VFK56624.1"/>
    <property type="molecule type" value="Genomic_DNA"/>
</dbReference>
<reference evidence="1" key="1">
    <citation type="submission" date="2019-02" db="EMBL/GenBank/DDBJ databases">
        <authorList>
            <person name="Gruber-Vodicka R. H."/>
            <person name="Seah K. B. B."/>
        </authorList>
    </citation>
    <scope>NUCLEOTIDE SEQUENCE</scope>
    <source>
        <strain evidence="1">BECK_BY1</strain>
    </source>
</reference>
<organism evidence="1">
    <name type="scientific">Candidatus Kentrum sp. TUN</name>
    <dbReference type="NCBI Taxonomy" id="2126343"/>
    <lineage>
        <taxon>Bacteria</taxon>
        <taxon>Pseudomonadati</taxon>
        <taxon>Pseudomonadota</taxon>
        <taxon>Gammaproteobacteria</taxon>
        <taxon>Candidatus Kentrum</taxon>
    </lineage>
</organism>
<protein>
    <submittedName>
        <fullName evidence="1">Uncharacterized protein</fullName>
    </submittedName>
</protein>
<sequence length="78" mass="9416">MMQVRFDDFEYAFVLDKIRLFEPHSINTRFQEFMYRKNKNSDRTHGARLTLFQSRREALTCSPYIPYMNKVPAYGILT</sequence>
<proteinExistence type="predicted"/>
<dbReference type="AlphaFoldDB" id="A0A450ZS61"/>
<accession>A0A450ZS61</accession>